<evidence type="ECO:0000259" key="3">
    <source>
        <dbReference type="PROSITE" id="PS51471"/>
    </source>
</evidence>
<dbReference type="PANTHER" id="PTHR31573:SF4">
    <property type="entry name" value="FE2OG DIOXYGENASE DOMAIN-CONTAINING PROTEIN"/>
    <property type="match status" value="1"/>
</dbReference>
<feature type="region of interest" description="Disordered" evidence="2">
    <location>
        <begin position="97"/>
        <end position="247"/>
    </location>
</feature>
<keyword evidence="5" id="KW-1185">Reference proteome</keyword>
<protein>
    <recommendedName>
        <fullName evidence="3">Fe2OG dioxygenase domain-containing protein</fullName>
    </recommendedName>
</protein>
<feature type="binding site" evidence="1">
    <location>
        <position position="998"/>
    </location>
    <ligand>
        <name>2-oxoglutarate</name>
        <dbReference type="ChEBI" id="CHEBI:16810"/>
    </ligand>
</feature>
<dbReference type="OrthoDB" id="2163491at2759"/>
<feature type="compositionally biased region" description="Low complexity" evidence="2">
    <location>
        <begin position="174"/>
        <end position="183"/>
    </location>
</feature>
<evidence type="ECO:0000313" key="4">
    <source>
        <dbReference type="EMBL" id="KDQ21698.1"/>
    </source>
</evidence>
<feature type="domain" description="Fe2OG dioxygenase" evidence="3">
    <location>
        <begin position="979"/>
        <end position="1093"/>
    </location>
</feature>
<dbReference type="InterPro" id="IPR032852">
    <property type="entry name" value="ALKBH2"/>
</dbReference>
<evidence type="ECO:0000256" key="1">
    <source>
        <dbReference type="PIRSR" id="PIRSR632852-1"/>
    </source>
</evidence>
<name>A0A067N115_BOTB1</name>
<feature type="region of interest" description="Disordered" evidence="2">
    <location>
        <begin position="1"/>
        <end position="23"/>
    </location>
</feature>
<reference evidence="5" key="1">
    <citation type="journal article" date="2014" name="Proc. Natl. Acad. Sci. U.S.A.">
        <title>Extensive sampling of basidiomycete genomes demonstrates inadequacy of the white-rot/brown-rot paradigm for wood decay fungi.</title>
        <authorList>
            <person name="Riley R."/>
            <person name="Salamov A.A."/>
            <person name="Brown D.W."/>
            <person name="Nagy L.G."/>
            <person name="Floudas D."/>
            <person name="Held B.W."/>
            <person name="Levasseur A."/>
            <person name="Lombard V."/>
            <person name="Morin E."/>
            <person name="Otillar R."/>
            <person name="Lindquist E.A."/>
            <person name="Sun H."/>
            <person name="LaButti K.M."/>
            <person name="Schmutz J."/>
            <person name="Jabbour D."/>
            <person name="Luo H."/>
            <person name="Baker S.E."/>
            <person name="Pisabarro A.G."/>
            <person name="Walton J.D."/>
            <person name="Blanchette R.A."/>
            <person name="Henrissat B."/>
            <person name="Martin F."/>
            <person name="Cullen D."/>
            <person name="Hibbett D.S."/>
            <person name="Grigoriev I.V."/>
        </authorList>
    </citation>
    <scope>NUCLEOTIDE SEQUENCE [LARGE SCALE GENOMIC DNA]</scope>
    <source>
        <strain evidence="5">FD-172 SS1</strain>
    </source>
</reference>
<sequence length="1101" mass="121560">MPPRKSIDTGEPPAPPWDDKSWSTERLDNILAQKPRSDQEKQIKAMVKEVTSDKETHDMALLWISTFMSGKAKLKIFVQVHWALSLRNVSEARSVFEANKKRTSGGSQRERPLPATSKKPVPLASTQSNTMKRARPLPEPAKVDKSPETTWQARKGTLPDTLRFSKKSKIHVCSPTSTESTTEPAPPDTGTADTARTSDRGIVGEPAPALAKNKTRYRGKQVKAKRRDIPRTAMTISHPTDASITKPSRALDAMKGHGSVDASIAKDGPRMPVIPNTPDTSADSIMADVSPPPPVPAQPGSTEEASASGSMEEVIVTAADQLDCHIGPRELMSSDSIMTDSLSLPQAEAGVLEESLMHRESTVTVDDLSNSSPSHPPLSPEYSPEFWTDYLHERFGDETSDPPSSPQPCQIDVLAVAPVPGIETTCPPSVNETASNSLGGLAPPENIHDSVDYVVPQAGNSEVSHPMDSNTVSDSLDRSLPSTILPPLPAAIDASAPLHKKPLPRRPPIWAETRQEVCESLDYFRSYQGGVYQRNGQVFGYLLDGYPSVRDEWQCGGKVIISHGGGKSSFQEFEDANGKKQLRFGLSDDQDSSSPTVRALIEASKTQKPLVLIAGKKYQLFPYDLSRCENFEHDISSCSFVILGWYIVTDAWAESEVGLPDPQGSTEQLGQFTRWKFRFQYLESQGGPWWADPTLDGAGRPTALSQAPQIDLGLRHVCPTCEGHSPLAFEEGPMCLRPKCTRFFKIGPTAETPIVLTYKATFFQLKSMSNISVPFDVRPSKGERPFLKGYFCHECGRLSCKEHWTRWKCRACGCKVDTMQPILKAEALQPSPLLELQLVEKIRPACGITSAPLNYKGIEGTVYHLPTENDKIYHIRCPDRAEADKIFIGYQEAANEVDIFQRYPMRRSKIGRVLSQHFSFNAGKPYRYATHTSTHSFENSPKSVSDALELIKRTTNRVLNRESESTPHDGNVVAKRVIPFNEVLSVAYFNETQKMNFHSDAERGLGNVVASLSMGSPAIMSFRKAHVRLQQASSKAEIAEAVSDTKAMRHTLINIVLRHGDILIMQGPQLQDTYEHRLQPKGFRFAATARNITESHLHGRS</sequence>
<organism evidence="4 5">
    <name type="scientific">Botryobasidium botryosum (strain FD-172 SS1)</name>
    <dbReference type="NCBI Taxonomy" id="930990"/>
    <lineage>
        <taxon>Eukaryota</taxon>
        <taxon>Fungi</taxon>
        <taxon>Dikarya</taxon>
        <taxon>Basidiomycota</taxon>
        <taxon>Agaricomycotina</taxon>
        <taxon>Agaricomycetes</taxon>
        <taxon>Cantharellales</taxon>
        <taxon>Botryobasidiaceae</taxon>
        <taxon>Botryobasidium</taxon>
    </lineage>
</organism>
<evidence type="ECO:0000256" key="2">
    <source>
        <dbReference type="SAM" id="MobiDB-lite"/>
    </source>
</evidence>
<dbReference type="PANTHER" id="PTHR31573">
    <property type="entry name" value="ALPHA-KETOGLUTARATE-DEPENDENT DIOXYGENASE ALKB HOMOLOG 2"/>
    <property type="match status" value="1"/>
</dbReference>
<dbReference type="Proteomes" id="UP000027195">
    <property type="component" value="Unassembled WGS sequence"/>
</dbReference>
<dbReference type="GO" id="GO:0051747">
    <property type="term" value="F:cytosine C-5 DNA demethylase activity"/>
    <property type="evidence" value="ECO:0007669"/>
    <property type="project" value="TreeGrafter"/>
</dbReference>
<dbReference type="EMBL" id="KL198016">
    <property type="protein sequence ID" value="KDQ21698.1"/>
    <property type="molecule type" value="Genomic_DNA"/>
</dbReference>
<dbReference type="Gene3D" id="2.60.120.590">
    <property type="entry name" value="Alpha-ketoglutarate-dependent dioxygenase AlkB-like"/>
    <property type="match status" value="1"/>
</dbReference>
<dbReference type="Pfam" id="PF13532">
    <property type="entry name" value="2OG-FeII_Oxy_2"/>
    <property type="match status" value="1"/>
</dbReference>
<feature type="region of interest" description="Disordered" evidence="2">
    <location>
        <begin position="262"/>
        <end position="307"/>
    </location>
</feature>
<dbReference type="AlphaFoldDB" id="A0A067N115"/>
<evidence type="ECO:0000313" key="5">
    <source>
        <dbReference type="Proteomes" id="UP000027195"/>
    </source>
</evidence>
<dbReference type="GO" id="GO:0006307">
    <property type="term" value="P:DNA alkylation repair"/>
    <property type="evidence" value="ECO:0007669"/>
    <property type="project" value="TreeGrafter"/>
</dbReference>
<dbReference type="InterPro" id="IPR005123">
    <property type="entry name" value="Oxoglu/Fe-dep_dioxygenase_dom"/>
</dbReference>
<accession>A0A067N115</accession>
<feature type="compositionally biased region" description="Polar residues" evidence="2">
    <location>
        <begin position="234"/>
        <end position="246"/>
    </location>
</feature>
<dbReference type="InParanoid" id="A0A067N115"/>
<gene>
    <name evidence="4" type="ORF">BOTBODRAFT_61333</name>
</gene>
<dbReference type="HOGENOM" id="CLU_283135_0_0_1"/>
<dbReference type="PROSITE" id="PS51471">
    <property type="entry name" value="FE2OG_OXY"/>
    <property type="match status" value="1"/>
</dbReference>
<dbReference type="GO" id="GO:0008198">
    <property type="term" value="F:ferrous iron binding"/>
    <property type="evidence" value="ECO:0007669"/>
    <property type="project" value="TreeGrafter"/>
</dbReference>
<dbReference type="InterPro" id="IPR037151">
    <property type="entry name" value="AlkB-like_sf"/>
</dbReference>
<dbReference type="SUPFAM" id="SSF51197">
    <property type="entry name" value="Clavaminate synthase-like"/>
    <property type="match status" value="1"/>
</dbReference>
<feature type="region of interest" description="Disordered" evidence="2">
    <location>
        <begin position="360"/>
        <end position="382"/>
    </location>
</feature>
<dbReference type="InterPro" id="IPR027450">
    <property type="entry name" value="AlkB-like"/>
</dbReference>
<feature type="binding site" evidence="1">
    <location>
        <position position="1076"/>
    </location>
    <ligand>
        <name>2-oxoglutarate</name>
        <dbReference type="ChEBI" id="CHEBI:16810"/>
    </ligand>
</feature>
<dbReference type="STRING" id="930990.A0A067N115"/>
<proteinExistence type="predicted"/>
<feature type="binding site" evidence="1">
    <location>
        <position position="988"/>
    </location>
    <ligand>
        <name>2-oxoglutarate</name>
        <dbReference type="ChEBI" id="CHEBI:16810"/>
    </ligand>
</feature>
<feature type="compositionally biased region" description="Basic residues" evidence="2">
    <location>
        <begin position="213"/>
        <end position="228"/>
    </location>
</feature>
<dbReference type="GO" id="GO:0035516">
    <property type="term" value="F:broad specificity oxidative DNA demethylase activity"/>
    <property type="evidence" value="ECO:0007669"/>
    <property type="project" value="TreeGrafter"/>
</dbReference>